<reference evidence="2 3" key="1">
    <citation type="submission" date="2019-08" db="EMBL/GenBank/DDBJ databases">
        <title>Draft genome sequences of two oriental melons (Cucumis melo L. var makuwa).</title>
        <authorList>
            <person name="Kwon S.-Y."/>
        </authorList>
    </citation>
    <scope>NUCLEOTIDE SEQUENCE [LARGE SCALE GENOMIC DNA]</scope>
    <source>
        <strain evidence="3">cv. Chang Bougi</strain>
        <tissue evidence="2">Leaf</tissue>
    </source>
</reference>
<comment type="caution">
    <text evidence="2">The sequence shown here is derived from an EMBL/GenBank/DDBJ whole genome shotgun (WGS) entry which is preliminary data.</text>
</comment>
<sequence length="159" mass="18045">MGSHLIVSSVQPTLRQKVIVAHHNDPYLVEKRHLAERGEADEFSISLMMGFFLEAFICASSSADMLRACALKFLGSRNSHVDLKEFAYNKSFQATTGMTLFEDLYERIGLVAYCLTLAYSLSVVHDVFHVSILRKYVADLSHVVDYEPMEIDKNLTYDE</sequence>
<proteinExistence type="predicted"/>
<evidence type="ECO:0000313" key="2">
    <source>
        <dbReference type="EMBL" id="TYK27652.1"/>
    </source>
</evidence>
<name>A0A5D3DVX4_CUCMM</name>
<gene>
    <name evidence="2" type="ORF">E5676_scaffold93G00070</name>
</gene>
<dbReference type="AlphaFoldDB" id="A0A5D3DVX4"/>
<feature type="domain" description="Tf2-1-like SH3-like" evidence="1">
    <location>
        <begin position="106"/>
        <end position="137"/>
    </location>
</feature>
<protein>
    <submittedName>
        <fullName evidence="2">ABC transporter B family member 19-like</fullName>
    </submittedName>
</protein>
<evidence type="ECO:0000259" key="1">
    <source>
        <dbReference type="Pfam" id="PF24626"/>
    </source>
</evidence>
<dbReference type="PANTHER" id="PTHR46148:SF60">
    <property type="entry name" value="CHROMO DOMAIN-CONTAINING PROTEIN"/>
    <property type="match status" value="1"/>
</dbReference>
<dbReference type="Proteomes" id="UP000321947">
    <property type="component" value="Unassembled WGS sequence"/>
</dbReference>
<dbReference type="PANTHER" id="PTHR46148">
    <property type="entry name" value="CHROMO DOMAIN-CONTAINING PROTEIN"/>
    <property type="match status" value="1"/>
</dbReference>
<accession>A0A5D3DVX4</accession>
<dbReference type="InterPro" id="IPR056924">
    <property type="entry name" value="SH3_Tf2-1"/>
</dbReference>
<organism evidence="2 3">
    <name type="scientific">Cucumis melo var. makuwa</name>
    <name type="common">Oriental melon</name>
    <dbReference type="NCBI Taxonomy" id="1194695"/>
    <lineage>
        <taxon>Eukaryota</taxon>
        <taxon>Viridiplantae</taxon>
        <taxon>Streptophyta</taxon>
        <taxon>Embryophyta</taxon>
        <taxon>Tracheophyta</taxon>
        <taxon>Spermatophyta</taxon>
        <taxon>Magnoliopsida</taxon>
        <taxon>eudicotyledons</taxon>
        <taxon>Gunneridae</taxon>
        <taxon>Pentapetalae</taxon>
        <taxon>rosids</taxon>
        <taxon>fabids</taxon>
        <taxon>Cucurbitales</taxon>
        <taxon>Cucurbitaceae</taxon>
        <taxon>Benincaseae</taxon>
        <taxon>Cucumis</taxon>
    </lineage>
</organism>
<dbReference type="Pfam" id="PF24626">
    <property type="entry name" value="SH3_Tf2-1"/>
    <property type="match status" value="1"/>
</dbReference>
<evidence type="ECO:0000313" key="3">
    <source>
        <dbReference type="Proteomes" id="UP000321947"/>
    </source>
</evidence>
<dbReference type="EMBL" id="SSTD01002592">
    <property type="protein sequence ID" value="TYK27652.1"/>
    <property type="molecule type" value="Genomic_DNA"/>
</dbReference>